<keyword evidence="3" id="KW-0408">Iron</keyword>
<organism evidence="7 8">
    <name type="scientific">Prochlorococcus marinus str. MIT 9314</name>
    <dbReference type="NCBI Taxonomy" id="167548"/>
    <lineage>
        <taxon>Bacteria</taxon>
        <taxon>Bacillati</taxon>
        <taxon>Cyanobacteriota</taxon>
        <taxon>Cyanophyceae</taxon>
        <taxon>Synechococcales</taxon>
        <taxon>Prochlorococcaceae</taxon>
        <taxon>Prochlorococcus</taxon>
    </lineage>
</organism>
<protein>
    <submittedName>
        <fullName evidence="7">Metallo cofactor biosynthesis protein</fullName>
    </submittedName>
</protein>
<comment type="caution">
    <text evidence="7">The sequence shown here is derived from an EMBL/GenBank/DDBJ whole genome shotgun (WGS) entry which is preliminary data.</text>
</comment>
<dbReference type="Pfam" id="PF04055">
    <property type="entry name" value="Radical_SAM"/>
    <property type="match status" value="1"/>
</dbReference>
<feature type="compositionally biased region" description="Basic and acidic residues" evidence="5">
    <location>
        <begin position="8"/>
        <end position="18"/>
    </location>
</feature>
<dbReference type="PROSITE" id="PS51918">
    <property type="entry name" value="RADICAL_SAM"/>
    <property type="match status" value="1"/>
</dbReference>
<accession>A0A0A2AHL3</accession>
<dbReference type="AlphaFoldDB" id="A0A0A2AHL3"/>
<dbReference type="InterPro" id="IPR023885">
    <property type="entry name" value="4Fe4S-binding_SPASM_dom"/>
</dbReference>
<dbReference type="eggNOG" id="COG0535">
    <property type="taxonomic scope" value="Bacteria"/>
</dbReference>
<dbReference type="InterPro" id="IPR058240">
    <property type="entry name" value="rSAM_sf"/>
</dbReference>
<dbReference type="Pfam" id="PF13186">
    <property type="entry name" value="SPASM"/>
    <property type="match status" value="1"/>
</dbReference>
<proteinExistence type="predicted"/>
<evidence type="ECO:0000256" key="2">
    <source>
        <dbReference type="ARBA" id="ARBA00022723"/>
    </source>
</evidence>
<dbReference type="InterPro" id="IPR050377">
    <property type="entry name" value="Radical_SAM_PqqE_MftC-like"/>
</dbReference>
<evidence type="ECO:0000256" key="4">
    <source>
        <dbReference type="ARBA" id="ARBA00023014"/>
    </source>
</evidence>
<evidence type="ECO:0000256" key="3">
    <source>
        <dbReference type="ARBA" id="ARBA00023004"/>
    </source>
</evidence>
<dbReference type="STRING" id="167548.EU98_1834"/>
<evidence type="ECO:0000313" key="7">
    <source>
        <dbReference type="EMBL" id="KGG00302.1"/>
    </source>
</evidence>
<dbReference type="EMBL" id="JNAO01000013">
    <property type="protein sequence ID" value="KGG00302.1"/>
    <property type="molecule type" value="Genomic_DNA"/>
</dbReference>
<dbReference type="GO" id="GO:0046872">
    <property type="term" value="F:metal ion binding"/>
    <property type="evidence" value="ECO:0007669"/>
    <property type="project" value="UniProtKB-KW"/>
</dbReference>
<evidence type="ECO:0000259" key="6">
    <source>
        <dbReference type="PROSITE" id="PS51918"/>
    </source>
</evidence>
<feature type="compositionally biased region" description="Basic and acidic residues" evidence="5">
    <location>
        <begin position="26"/>
        <end position="36"/>
    </location>
</feature>
<evidence type="ECO:0000256" key="1">
    <source>
        <dbReference type="ARBA" id="ARBA00022691"/>
    </source>
</evidence>
<dbReference type="InterPro" id="IPR007197">
    <property type="entry name" value="rSAM"/>
</dbReference>
<dbReference type="GO" id="GO:0003824">
    <property type="term" value="F:catalytic activity"/>
    <property type="evidence" value="ECO:0007669"/>
    <property type="project" value="InterPro"/>
</dbReference>
<dbReference type="SFLD" id="SFLDS00029">
    <property type="entry name" value="Radical_SAM"/>
    <property type="match status" value="1"/>
</dbReference>
<dbReference type="GO" id="GO:0051536">
    <property type="term" value="F:iron-sulfur cluster binding"/>
    <property type="evidence" value="ECO:0007669"/>
    <property type="project" value="UniProtKB-KW"/>
</dbReference>
<dbReference type="PANTHER" id="PTHR11228">
    <property type="entry name" value="RADICAL SAM DOMAIN PROTEIN"/>
    <property type="match status" value="1"/>
</dbReference>
<keyword evidence="2" id="KW-0479">Metal-binding</keyword>
<name>A0A0A2AHL3_PROMR</name>
<sequence>MEASVKVLSKEDSHKILSKDASLTNEEDRKRKDQSQKRPRVHQKIQNYFENMIDGAISPILRLKINRSACNMKCEHCCEEPYMTRDLIKKTGKKDPRRQMDLEDYRKLSEEADELGLFRFVITGGEALLDRNLEDLIKVLDPYKHLIILDTNGFYFNEEKAKWFAGLGGYKVQISLDSWYAEEHDAFRNTKGAHERALNAFKVAKEAGSEVLLSTCLVRDRVFTKEFQLLCDFCETEAIPLYVTLAKPVGSARGHEEWVCTKEDVDQLKFLEDKKNIFTHMTPNYGQPGKCITVKGINTVNHDGEIVPCPYMDLSIGNVTKEPLKDILDRGMRNKWLGPYRDECIIGENFDFIKFHNETVEKHLKETPYLPVPYEKGFALNGSV</sequence>
<dbReference type="InterPro" id="IPR013785">
    <property type="entry name" value="Aldolase_TIM"/>
</dbReference>
<feature type="region of interest" description="Disordered" evidence="5">
    <location>
        <begin position="1"/>
        <end position="41"/>
    </location>
</feature>
<feature type="domain" description="Radical SAM core" evidence="6">
    <location>
        <begin position="55"/>
        <end position="278"/>
    </location>
</feature>
<reference evidence="8" key="1">
    <citation type="journal article" date="2014" name="Sci. Data">
        <title>Genomes of diverse isolates of the marine cyanobacterium Prochlorococcus.</title>
        <authorList>
            <person name="Biller S."/>
            <person name="Berube P."/>
            <person name="Thompson J."/>
            <person name="Kelly L."/>
            <person name="Roggensack S."/>
            <person name="Awad L."/>
            <person name="Roache-Johnson K."/>
            <person name="Ding H."/>
            <person name="Giovannoni S.J."/>
            <person name="Moore L.R."/>
            <person name="Chisholm S.W."/>
        </authorList>
    </citation>
    <scope>NUCLEOTIDE SEQUENCE [LARGE SCALE GENOMIC DNA]</scope>
    <source>
        <strain evidence="8">MIT 9314</strain>
    </source>
</reference>
<dbReference type="Proteomes" id="UP000030533">
    <property type="component" value="Unassembled WGS sequence"/>
</dbReference>
<gene>
    <name evidence="7" type="ORF">EU98_1834</name>
</gene>
<dbReference type="PANTHER" id="PTHR11228:SF7">
    <property type="entry name" value="PQQA PEPTIDE CYCLASE"/>
    <property type="match status" value="1"/>
</dbReference>
<dbReference type="SFLD" id="SFLDG01067">
    <property type="entry name" value="SPASM/twitch_domain_containing"/>
    <property type="match status" value="1"/>
</dbReference>
<dbReference type="SUPFAM" id="SSF102114">
    <property type="entry name" value="Radical SAM enzymes"/>
    <property type="match status" value="1"/>
</dbReference>
<evidence type="ECO:0000313" key="8">
    <source>
        <dbReference type="Proteomes" id="UP000030533"/>
    </source>
</evidence>
<keyword evidence="1" id="KW-0949">S-adenosyl-L-methionine</keyword>
<evidence type="ECO:0000256" key="5">
    <source>
        <dbReference type="SAM" id="MobiDB-lite"/>
    </source>
</evidence>
<dbReference type="Gene3D" id="3.20.20.70">
    <property type="entry name" value="Aldolase class I"/>
    <property type="match status" value="1"/>
</dbReference>
<keyword evidence="4" id="KW-0411">Iron-sulfur</keyword>
<dbReference type="RefSeq" id="WP_052045519.1">
    <property type="nucleotide sequence ID" value="NZ_JNAO01000013.1"/>
</dbReference>
<dbReference type="CDD" id="cd01335">
    <property type="entry name" value="Radical_SAM"/>
    <property type="match status" value="1"/>
</dbReference>